<dbReference type="EnsemblMetazoa" id="XM_024229757.1">
    <property type="protein sequence ID" value="XP_024085525.1"/>
    <property type="gene ID" value="LOC106665425"/>
</dbReference>
<dbReference type="GO" id="GO:0005085">
    <property type="term" value="F:guanyl-nucleotide exchange factor activity"/>
    <property type="evidence" value="ECO:0007669"/>
    <property type="project" value="InterPro"/>
</dbReference>
<dbReference type="Pfam" id="PF06428">
    <property type="entry name" value="Sec2p"/>
    <property type="match status" value="1"/>
</dbReference>
<feature type="domain" description="GDP/GTP exchange factor Sec2 N-terminal" evidence="5">
    <location>
        <begin position="104"/>
        <end position="190"/>
    </location>
</feature>
<accession>A0A8I6SNV9</accession>
<evidence type="ECO:0000256" key="3">
    <source>
        <dbReference type="SAM" id="Coils"/>
    </source>
</evidence>
<keyword evidence="7" id="KW-1185">Reference proteome</keyword>
<dbReference type="Proteomes" id="UP000494040">
    <property type="component" value="Unassembled WGS sequence"/>
</dbReference>
<evidence type="ECO:0000313" key="6">
    <source>
        <dbReference type="EnsemblMetazoa" id="XP_024085525.1"/>
    </source>
</evidence>
<dbReference type="GO" id="GO:0006887">
    <property type="term" value="P:exocytosis"/>
    <property type="evidence" value="ECO:0007669"/>
    <property type="project" value="TreeGrafter"/>
</dbReference>
<dbReference type="AlphaFoldDB" id="A0A8I6SNV9"/>
<evidence type="ECO:0000256" key="4">
    <source>
        <dbReference type="SAM" id="MobiDB-lite"/>
    </source>
</evidence>
<organism evidence="6 7">
    <name type="scientific">Cimex lectularius</name>
    <name type="common">Bed bug</name>
    <name type="synonym">Acanthia lectularia</name>
    <dbReference type="NCBI Taxonomy" id="79782"/>
    <lineage>
        <taxon>Eukaryota</taxon>
        <taxon>Metazoa</taxon>
        <taxon>Ecdysozoa</taxon>
        <taxon>Arthropoda</taxon>
        <taxon>Hexapoda</taxon>
        <taxon>Insecta</taxon>
        <taxon>Pterygota</taxon>
        <taxon>Neoptera</taxon>
        <taxon>Paraneoptera</taxon>
        <taxon>Hemiptera</taxon>
        <taxon>Heteroptera</taxon>
        <taxon>Panheteroptera</taxon>
        <taxon>Cimicomorpha</taxon>
        <taxon>Cimicidae</taxon>
        <taxon>Cimex</taxon>
    </lineage>
</organism>
<feature type="region of interest" description="Disordered" evidence="4">
    <location>
        <begin position="243"/>
        <end position="264"/>
    </location>
</feature>
<dbReference type="SUPFAM" id="SSF144284">
    <property type="entry name" value="Sec2 N-terminal region"/>
    <property type="match status" value="1"/>
</dbReference>
<comment type="similarity">
    <text evidence="2">Belongs to the SEC2 family.</text>
</comment>
<dbReference type="InterPro" id="IPR040351">
    <property type="entry name" value="RAB3IL/RAB3IP/Sec2"/>
</dbReference>
<dbReference type="PANTHER" id="PTHR14430:SF0">
    <property type="entry name" value="SEC2P DOMAIN-CONTAINING PROTEIN"/>
    <property type="match status" value="1"/>
</dbReference>
<dbReference type="RefSeq" id="XP_024085525.1">
    <property type="nucleotide sequence ID" value="XM_024229757.1"/>
</dbReference>
<dbReference type="PANTHER" id="PTHR14430">
    <property type="entry name" value="RABIN3-RELATED"/>
    <property type="match status" value="1"/>
</dbReference>
<dbReference type="Pfam" id="PF25555">
    <property type="entry name" value="RAB3A-like_C"/>
    <property type="match status" value="1"/>
</dbReference>
<protein>
    <recommendedName>
        <fullName evidence="5">GDP/GTP exchange factor Sec2 N-terminal domain-containing protein</fullName>
    </recommendedName>
</protein>
<feature type="coiled-coil region" evidence="3">
    <location>
        <begin position="117"/>
        <end position="165"/>
    </location>
</feature>
<reference evidence="6" key="1">
    <citation type="submission" date="2022-01" db="UniProtKB">
        <authorList>
            <consortium name="EnsemblMetazoa"/>
        </authorList>
    </citation>
    <scope>IDENTIFICATION</scope>
</reference>
<evidence type="ECO:0000256" key="1">
    <source>
        <dbReference type="ARBA" id="ARBA00023054"/>
    </source>
</evidence>
<dbReference type="KEGG" id="clec:106665425"/>
<proteinExistence type="inferred from homology"/>
<keyword evidence="1 3" id="KW-0175">Coiled coil</keyword>
<name>A0A8I6SNV9_CIMLE</name>
<dbReference type="OrthoDB" id="5560525at2759"/>
<dbReference type="GO" id="GO:0070319">
    <property type="term" value="C:Golgi to plasma membrane transport vesicle"/>
    <property type="evidence" value="ECO:0007669"/>
    <property type="project" value="TreeGrafter"/>
</dbReference>
<evidence type="ECO:0000313" key="7">
    <source>
        <dbReference type="Proteomes" id="UP000494040"/>
    </source>
</evidence>
<sequence length="409" mass="46700">MKNMQESAPQIKSNDIYVINDSLYESPKKIVDTENCRISNVMKLERLSISSCEEQIAIGHGENGFGLTNDEDVHKNGGMPISPPKSIENQNKADDFNDAVQDSGLESAASSWDRTLAEVKEHTFIRLQDELKKAQEELKLRDEEVSRLNRIRSEVESELEELTASLFQEAHNMVREANIRQAVAEKSLKETLMQVDVLSAEVIALKSLVLTSTPSCPNPHLHPQICKDEGGIFKRHRRSPSHFNLKYGRENSPPESPVKENKLSLESADPKETALEVDNVVHKEFLAWKEQPTLDKTDTFIARVYREDINYCLDFRNEELGKQVREAVETGEIFIEAVGDKAKTNFPKKCALLETVRHCQYRLRLGNSDTWHSISHMCRNRVSNVKVFFLPKKDNLNIFKRFQSTIVFS</sequence>
<dbReference type="GeneID" id="106665425"/>
<evidence type="ECO:0000259" key="5">
    <source>
        <dbReference type="Pfam" id="PF06428"/>
    </source>
</evidence>
<dbReference type="InterPro" id="IPR009449">
    <property type="entry name" value="Sec2_N"/>
</dbReference>
<dbReference type="OMA" id="EIDPIYH"/>
<evidence type="ECO:0000256" key="2">
    <source>
        <dbReference type="ARBA" id="ARBA00025794"/>
    </source>
</evidence>
<dbReference type="Gene3D" id="1.20.5.4880">
    <property type="match status" value="1"/>
</dbReference>